<dbReference type="InterPro" id="IPR021270">
    <property type="entry name" value="DUF2849"/>
</dbReference>
<accession>A0A7W9ZEA2</accession>
<sequence length="99" mass="10489">MSRQIVSANRLTDGLVVFRTAAGTWSERVEDARVYTAEDAEIEVAAASREATVVVGAYAVDLEEQGSAPSRLRERIRATGPTIAYGPAAVITPRRAAGA</sequence>
<evidence type="ECO:0000313" key="2">
    <source>
        <dbReference type="Proteomes" id="UP000544872"/>
    </source>
</evidence>
<dbReference type="Proteomes" id="UP000544872">
    <property type="component" value="Unassembled WGS sequence"/>
</dbReference>
<protein>
    <recommendedName>
        <fullName evidence="3">DUF2849 domain-containing protein</fullName>
    </recommendedName>
</protein>
<reference evidence="1 2" key="1">
    <citation type="submission" date="2020-08" db="EMBL/GenBank/DDBJ databases">
        <title>Genomic Encyclopedia of Type Strains, Phase IV (KMG-IV): sequencing the most valuable type-strain genomes for metagenomic binning, comparative biology and taxonomic classification.</title>
        <authorList>
            <person name="Goeker M."/>
        </authorList>
    </citation>
    <scope>NUCLEOTIDE SEQUENCE [LARGE SCALE GENOMIC DNA]</scope>
    <source>
        <strain evidence="1 2">DSM 11590</strain>
    </source>
</reference>
<dbReference type="EMBL" id="JACIIX010000002">
    <property type="protein sequence ID" value="MBB6209548.1"/>
    <property type="molecule type" value="Genomic_DNA"/>
</dbReference>
<evidence type="ECO:0008006" key="3">
    <source>
        <dbReference type="Google" id="ProtNLM"/>
    </source>
</evidence>
<dbReference type="RefSeq" id="WP_184261907.1">
    <property type="nucleotide sequence ID" value="NZ_JACIIX010000002.1"/>
</dbReference>
<organism evidence="1 2">
    <name type="scientific">Novispirillum itersonii</name>
    <name type="common">Aquaspirillum itersonii</name>
    <dbReference type="NCBI Taxonomy" id="189"/>
    <lineage>
        <taxon>Bacteria</taxon>
        <taxon>Pseudomonadati</taxon>
        <taxon>Pseudomonadota</taxon>
        <taxon>Alphaproteobacteria</taxon>
        <taxon>Rhodospirillales</taxon>
        <taxon>Novispirillaceae</taxon>
        <taxon>Novispirillum</taxon>
    </lineage>
</organism>
<comment type="caution">
    <text evidence="1">The sequence shown here is derived from an EMBL/GenBank/DDBJ whole genome shotgun (WGS) entry which is preliminary data.</text>
</comment>
<dbReference type="AlphaFoldDB" id="A0A7W9ZEA2"/>
<proteinExistence type="predicted"/>
<keyword evidence="2" id="KW-1185">Reference proteome</keyword>
<dbReference type="Pfam" id="PF11011">
    <property type="entry name" value="DUF2849"/>
    <property type="match status" value="1"/>
</dbReference>
<evidence type="ECO:0000313" key="1">
    <source>
        <dbReference type="EMBL" id="MBB6209548.1"/>
    </source>
</evidence>
<gene>
    <name evidence="1" type="ORF">FHS48_000950</name>
</gene>
<name>A0A7W9ZEA2_NOVIT</name>